<dbReference type="EMBL" id="JANTQA010000023">
    <property type="protein sequence ID" value="KAJ3444570.1"/>
    <property type="molecule type" value="Genomic_DNA"/>
</dbReference>
<dbReference type="InterPro" id="IPR001394">
    <property type="entry name" value="Peptidase_C19_UCH"/>
</dbReference>
<reference evidence="4" key="1">
    <citation type="submission" date="2022-08" db="EMBL/GenBank/DDBJ databases">
        <title>Novel sulphate-reducing endosymbionts in the free-living metamonad Anaeramoeba.</title>
        <authorList>
            <person name="Jerlstrom-Hultqvist J."/>
            <person name="Cepicka I."/>
            <person name="Gallot-Lavallee L."/>
            <person name="Salas-Leiva D."/>
            <person name="Curtis B.A."/>
            <person name="Zahonova K."/>
            <person name="Pipaliya S."/>
            <person name="Dacks J."/>
            <person name="Roger A.J."/>
        </authorList>
    </citation>
    <scope>NUCLEOTIDE SEQUENCE</scope>
    <source>
        <strain evidence="4">Busselton2</strain>
    </source>
</reference>
<dbReference type="GO" id="GO:0004843">
    <property type="term" value="F:cysteine-type deubiquitinase activity"/>
    <property type="evidence" value="ECO:0007669"/>
    <property type="project" value="UniProtKB-UniRule"/>
</dbReference>
<dbReference type="PROSITE" id="PS00973">
    <property type="entry name" value="USP_2"/>
    <property type="match status" value="1"/>
</dbReference>
<keyword evidence="1 4" id="KW-0378">Hydrolase</keyword>
<evidence type="ECO:0000313" key="5">
    <source>
        <dbReference type="Proteomes" id="UP001146793"/>
    </source>
</evidence>
<evidence type="ECO:0000256" key="2">
    <source>
        <dbReference type="SAM" id="MobiDB-lite"/>
    </source>
</evidence>
<dbReference type="InterPro" id="IPR050164">
    <property type="entry name" value="Peptidase_C19"/>
</dbReference>
<dbReference type="FunFam" id="3.90.70.10:FF:000022">
    <property type="entry name" value="Ubiquitin carboxyl-terminal hydrolase 24"/>
    <property type="match status" value="1"/>
</dbReference>
<dbReference type="PROSITE" id="PS00972">
    <property type="entry name" value="USP_1"/>
    <property type="match status" value="1"/>
</dbReference>
<protein>
    <recommendedName>
        <fullName evidence="1">Ubiquitin carboxyl-terminal hydrolase</fullName>
        <ecNumber evidence="1">3.4.19.12</ecNumber>
    </recommendedName>
</protein>
<dbReference type="GO" id="GO:0006508">
    <property type="term" value="P:proteolysis"/>
    <property type="evidence" value="ECO:0007669"/>
    <property type="project" value="UniProtKB-KW"/>
</dbReference>
<feature type="region of interest" description="Disordered" evidence="2">
    <location>
        <begin position="456"/>
        <end position="476"/>
    </location>
</feature>
<dbReference type="PROSITE" id="PS50235">
    <property type="entry name" value="USP_3"/>
    <property type="match status" value="1"/>
</dbReference>
<sequence length="476" mass="55999">MRKSKVDYIGLVNLGATCYMNSLLQQLFHTPEFRKSLLMIEEKLIDDENNNQQSMGTKNDKDDQNGIGTKEKKTDNLNFYFELQNIFGELWKGNGFGVNTRKFCKSFTDWDGKPINPSVQEDCYEFLNRLFSKIEEHLKEKEEKNFLKDIFTGKTSGQIIALESGYISERCQDFYTISLDVIKKNNIYESLDQFISGDMLTGDNQYYSEVLGKKVDALKRTCFHTLPRVLILHLKRFEFNMQTLQRYKVDDRYEFPEELNVYKYTREGIMSEEKRNLQNIEEYETPNTCYDYELVGIIEHSGTAEYGHYYSFVRERESRKDQPIYTNNKWLKCNDYSVSKYDSEKLDSDCFGGPYSQSTSSNYYSNYSSSSMYKYRGSGNKSYSAYMLLYQRKDTLPKKEKETWPKFVPSQSSSKLFLDKLKENTNSSVNKKILNKSYYNFIVELANKGTTIKENENNQQLINSKKENDQKRLSRN</sequence>
<dbReference type="PANTHER" id="PTHR24006:SF827">
    <property type="entry name" value="UBIQUITIN CARBOXYL-TERMINAL HYDROLASE 34"/>
    <property type="match status" value="1"/>
</dbReference>
<dbReference type="Gene3D" id="3.90.70.10">
    <property type="entry name" value="Cysteine proteinases"/>
    <property type="match status" value="1"/>
</dbReference>
<organism evidence="4 5">
    <name type="scientific">Anaeramoeba flamelloides</name>
    <dbReference type="NCBI Taxonomy" id="1746091"/>
    <lineage>
        <taxon>Eukaryota</taxon>
        <taxon>Metamonada</taxon>
        <taxon>Anaeramoebidae</taxon>
        <taxon>Anaeramoeba</taxon>
    </lineage>
</organism>
<feature type="compositionally biased region" description="Basic and acidic residues" evidence="2">
    <location>
        <begin position="58"/>
        <end position="70"/>
    </location>
</feature>
<dbReference type="EC" id="3.4.19.12" evidence="1"/>
<feature type="region of interest" description="Disordered" evidence="2">
    <location>
        <begin position="48"/>
        <end position="70"/>
    </location>
</feature>
<keyword evidence="1" id="KW-0645">Protease</keyword>
<comment type="catalytic activity">
    <reaction evidence="1">
        <text>Thiol-dependent hydrolysis of ester, thioester, amide, peptide and isopeptide bonds formed by the C-terminal Gly of ubiquitin (a 76-residue protein attached to proteins as an intracellular targeting signal).</text>
        <dbReference type="EC" id="3.4.19.12"/>
    </reaction>
</comment>
<dbReference type="InterPro" id="IPR018200">
    <property type="entry name" value="USP_CS"/>
</dbReference>
<evidence type="ECO:0000313" key="4">
    <source>
        <dbReference type="EMBL" id="KAJ3444570.1"/>
    </source>
</evidence>
<feature type="compositionally biased region" description="Basic and acidic residues" evidence="2">
    <location>
        <begin position="464"/>
        <end position="476"/>
    </location>
</feature>
<evidence type="ECO:0000256" key="1">
    <source>
        <dbReference type="RuleBase" id="RU366025"/>
    </source>
</evidence>
<dbReference type="InterPro" id="IPR038765">
    <property type="entry name" value="Papain-like_cys_pep_sf"/>
</dbReference>
<accession>A0AAV7ZVV8</accession>
<gene>
    <name evidence="4" type="ORF">M0812_10427</name>
</gene>
<dbReference type="PANTHER" id="PTHR24006">
    <property type="entry name" value="UBIQUITIN CARBOXYL-TERMINAL HYDROLASE"/>
    <property type="match status" value="1"/>
</dbReference>
<proteinExistence type="inferred from homology"/>
<dbReference type="AlphaFoldDB" id="A0AAV7ZVV8"/>
<dbReference type="GO" id="GO:0005634">
    <property type="term" value="C:nucleus"/>
    <property type="evidence" value="ECO:0007669"/>
    <property type="project" value="TreeGrafter"/>
</dbReference>
<dbReference type="SUPFAM" id="SSF54001">
    <property type="entry name" value="Cysteine proteinases"/>
    <property type="match status" value="1"/>
</dbReference>
<dbReference type="GO" id="GO:0005829">
    <property type="term" value="C:cytosol"/>
    <property type="evidence" value="ECO:0007669"/>
    <property type="project" value="TreeGrafter"/>
</dbReference>
<name>A0AAV7ZVV8_9EUKA</name>
<dbReference type="GO" id="GO:0016579">
    <property type="term" value="P:protein deubiquitination"/>
    <property type="evidence" value="ECO:0007669"/>
    <property type="project" value="InterPro"/>
</dbReference>
<comment type="similarity">
    <text evidence="1">Belongs to the peptidase C19 family.</text>
</comment>
<dbReference type="Proteomes" id="UP001146793">
    <property type="component" value="Unassembled WGS sequence"/>
</dbReference>
<evidence type="ECO:0000259" key="3">
    <source>
        <dbReference type="PROSITE" id="PS50235"/>
    </source>
</evidence>
<keyword evidence="1" id="KW-0833">Ubl conjugation pathway</keyword>
<dbReference type="Pfam" id="PF00443">
    <property type="entry name" value="UCH"/>
    <property type="match status" value="1"/>
</dbReference>
<comment type="caution">
    <text evidence="4">The sequence shown here is derived from an EMBL/GenBank/DDBJ whole genome shotgun (WGS) entry which is preliminary data.</text>
</comment>
<keyword evidence="1" id="KW-0788">Thiol protease</keyword>
<feature type="domain" description="USP" evidence="3">
    <location>
        <begin position="9"/>
        <end position="393"/>
    </location>
</feature>
<dbReference type="InterPro" id="IPR028889">
    <property type="entry name" value="USP"/>
</dbReference>